<dbReference type="RefSeq" id="WP_072363820.1">
    <property type="nucleotide sequence ID" value="NZ_CBHWAX010000068.1"/>
</dbReference>
<dbReference type="InterPro" id="IPR000866">
    <property type="entry name" value="AhpC/TSA"/>
</dbReference>
<accession>A0A1K1S738</accession>
<feature type="chain" id="PRO_5013018397" evidence="1">
    <location>
        <begin position="20"/>
        <end position="178"/>
    </location>
</feature>
<dbReference type="PANTHER" id="PTHR42852">
    <property type="entry name" value="THIOL:DISULFIDE INTERCHANGE PROTEIN DSBE"/>
    <property type="match status" value="1"/>
</dbReference>
<dbReference type="PROSITE" id="PS51352">
    <property type="entry name" value="THIOREDOXIN_2"/>
    <property type="match status" value="1"/>
</dbReference>
<evidence type="ECO:0000313" key="4">
    <source>
        <dbReference type="EMBL" id="WQG92219.1"/>
    </source>
</evidence>
<dbReference type="STRING" id="1004.SAMN05661012_04857"/>
<dbReference type="Proteomes" id="UP000183788">
    <property type="component" value="Unassembled WGS sequence"/>
</dbReference>
<dbReference type="InterPro" id="IPR013766">
    <property type="entry name" value="Thioredoxin_domain"/>
</dbReference>
<dbReference type="EMBL" id="FPIZ01000018">
    <property type="protein sequence ID" value="SFW79884.1"/>
    <property type="molecule type" value="Genomic_DNA"/>
</dbReference>
<dbReference type="CDD" id="cd02966">
    <property type="entry name" value="TlpA_like_family"/>
    <property type="match status" value="1"/>
</dbReference>
<dbReference type="Gene3D" id="3.40.30.10">
    <property type="entry name" value="Glutaredoxin"/>
    <property type="match status" value="1"/>
</dbReference>
<feature type="domain" description="Thioredoxin" evidence="2">
    <location>
        <begin position="37"/>
        <end position="178"/>
    </location>
</feature>
<keyword evidence="6" id="KW-1185">Reference proteome</keyword>
<evidence type="ECO:0000313" key="3">
    <source>
        <dbReference type="EMBL" id="SFW79884.1"/>
    </source>
</evidence>
<dbReference type="EMBL" id="CP140154">
    <property type="protein sequence ID" value="WQG92219.1"/>
    <property type="molecule type" value="Genomic_DNA"/>
</dbReference>
<dbReference type="InterPro" id="IPR050553">
    <property type="entry name" value="Thioredoxin_ResA/DsbE_sf"/>
</dbReference>
<gene>
    <name evidence="3" type="ORF">SAMN05661012_04857</name>
    <name evidence="4" type="ORF">SR876_11945</name>
</gene>
<dbReference type="AlphaFoldDB" id="A0A1K1S738"/>
<sequence>MKYALLLLILGAFSQHTYAQHPQSSQQADPPTGGFRTIIGQQVPAFSFEIEKGKKVSIRDYKGKYVLINFFATWCPPCNQELPLAQKQIWEKHKDNPKFAFIVFGREEGWEKLDPFKEKKGFTFPLLPDLDRSIFSLFAPNGIPRNVVVDPEGKIIYQSFGYEAAEFEQLVKLIDSKL</sequence>
<dbReference type="Pfam" id="PF00578">
    <property type="entry name" value="AhpC-TSA"/>
    <property type="match status" value="1"/>
</dbReference>
<dbReference type="GO" id="GO:0016491">
    <property type="term" value="F:oxidoreductase activity"/>
    <property type="evidence" value="ECO:0007669"/>
    <property type="project" value="InterPro"/>
</dbReference>
<reference evidence="3 5" key="1">
    <citation type="submission" date="2016-11" db="EMBL/GenBank/DDBJ databases">
        <authorList>
            <person name="Jaros S."/>
            <person name="Januszkiewicz K."/>
            <person name="Wedrychowicz H."/>
        </authorList>
    </citation>
    <scope>NUCLEOTIDE SEQUENCE [LARGE SCALE GENOMIC DNA]</scope>
    <source>
        <strain evidence="3 5">DSM 784</strain>
    </source>
</reference>
<proteinExistence type="predicted"/>
<dbReference type="InterPro" id="IPR036249">
    <property type="entry name" value="Thioredoxin-like_sf"/>
</dbReference>
<evidence type="ECO:0000313" key="6">
    <source>
        <dbReference type="Proteomes" id="UP001326715"/>
    </source>
</evidence>
<dbReference type="SUPFAM" id="SSF52833">
    <property type="entry name" value="Thioredoxin-like"/>
    <property type="match status" value="1"/>
</dbReference>
<dbReference type="OrthoDB" id="9815205at2"/>
<feature type="signal peptide" evidence="1">
    <location>
        <begin position="1"/>
        <end position="19"/>
    </location>
</feature>
<keyword evidence="1" id="KW-0732">Signal</keyword>
<organism evidence="3 5">
    <name type="scientific">Chitinophaga sancti</name>
    <dbReference type="NCBI Taxonomy" id="1004"/>
    <lineage>
        <taxon>Bacteria</taxon>
        <taxon>Pseudomonadati</taxon>
        <taxon>Bacteroidota</taxon>
        <taxon>Chitinophagia</taxon>
        <taxon>Chitinophagales</taxon>
        <taxon>Chitinophagaceae</taxon>
        <taxon>Chitinophaga</taxon>
    </lineage>
</organism>
<evidence type="ECO:0000313" key="5">
    <source>
        <dbReference type="Proteomes" id="UP000183788"/>
    </source>
</evidence>
<name>A0A1K1S738_9BACT</name>
<dbReference type="Proteomes" id="UP001326715">
    <property type="component" value="Chromosome"/>
</dbReference>
<reference evidence="4 6" key="2">
    <citation type="submission" date="2023-11" db="EMBL/GenBank/DDBJ databases">
        <title>MicrobeMod: A computational toolkit for identifying prokaryotic methylation and restriction-modification with nanopore sequencing.</title>
        <authorList>
            <person name="Crits-Christoph A."/>
            <person name="Kang S.C."/>
            <person name="Lee H."/>
            <person name="Ostrov N."/>
        </authorList>
    </citation>
    <scope>NUCLEOTIDE SEQUENCE [LARGE SCALE GENOMIC DNA]</scope>
    <source>
        <strain evidence="4 6">ATCC 23090</strain>
    </source>
</reference>
<protein>
    <submittedName>
        <fullName evidence="3">Peroxiredoxin</fullName>
    </submittedName>
    <submittedName>
        <fullName evidence="4">TlpA family protein disulfide reductase</fullName>
    </submittedName>
</protein>
<evidence type="ECO:0000256" key="1">
    <source>
        <dbReference type="SAM" id="SignalP"/>
    </source>
</evidence>
<dbReference type="PANTHER" id="PTHR42852:SF13">
    <property type="entry name" value="PROTEIN DIPZ"/>
    <property type="match status" value="1"/>
</dbReference>
<evidence type="ECO:0000259" key="2">
    <source>
        <dbReference type="PROSITE" id="PS51352"/>
    </source>
</evidence>
<dbReference type="GO" id="GO:0016209">
    <property type="term" value="F:antioxidant activity"/>
    <property type="evidence" value="ECO:0007669"/>
    <property type="project" value="InterPro"/>
</dbReference>